<protein>
    <submittedName>
        <fullName evidence="1">Uncharacterized protein</fullName>
    </submittedName>
</protein>
<accession>A0ABQ0K217</accession>
<name>A0ABQ0K217_9BACT</name>
<organism evidence="1 2">
    <name type="scientific">Candidatus Brocadia sinica JPN1</name>
    <dbReference type="NCBI Taxonomy" id="1197129"/>
    <lineage>
        <taxon>Bacteria</taxon>
        <taxon>Pseudomonadati</taxon>
        <taxon>Planctomycetota</taxon>
        <taxon>Candidatus Brocadiia</taxon>
        <taxon>Candidatus Brocadiales</taxon>
        <taxon>Candidatus Brocadiaceae</taxon>
        <taxon>Candidatus Brocadia</taxon>
    </lineage>
</organism>
<dbReference type="Proteomes" id="UP000032309">
    <property type="component" value="Unassembled WGS sequence"/>
</dbReference>
<comment type="caution">
    <text evidence="1">The sequence shown here is derived from an EMBL/GenBank/DDBJ whole genome shotgun (WGS) entry which is preliminary data.</text>
</comment>
<proteinExistence type="predicted"/>
<keyword evidence="2" id="KW-1185">Reference proteome</keyword>
<gene>
    <name evidence="1" type="ORF">BROSI_A3654</name>
</gene>
<sequence>MFPLVPKLQFGNTIAEKLSFSFITKRFGSGYKPEPAQSEQLKN</sequence>
<dbReference type="EMBL" id="BAFN01000001">
    <property type="protein sequence ID" value="GAN35108.1"/>
    <property type="molecule type" value="Genomic_DNA"/>
</dbReference>
<evidence type="ECO:0000313" key="1">
    <source>
        <dbReference type="EMBL" id="GAN35108.1"/>
    </source>
</evidence>
<evidence type="ECO:0000313" key="2">
    <source>
        <dbReference type="Proteomes" id="UP000032309"/>
    </source>
</evidence>
<reference evidence="2" key="1">
    <citation type="journal article" date="2015" name="Genome Announc.">
        <title>Draft Genome Sequence of an Anaerobic Ammonium-Oxidizing Bacterium, "Candidatus Brocadia sinica".</title>
        <authorList>
            <person name="Oshiki M."/>
            <person name="Shinyako-Hata K."/>
            <person name="Satoh H."/>
            <person name="Okabe S."/>
        </authorList>
    </citation>
    <scope>NUCLEOTIDE SEQUENCE [LARGE SCALE GENOMIC DNA]</scope>
    <source>
        <strain evidence="2">JPN1</strain>
    </source>
</reference>